<organism evidence="1 2">
    <name type="scientific">Maribacter chungangensis</name>
    <dbReference type="NCBI Taxonomy" id="1069117"/>
    <lineage>
        <taxon>Bacteria</taxon>
        <taxon>Pseudomonadati</taxon>
        <taxon>Bacteroidota</taxon>
        <taxon>Flavobacteriia</taxon>
        <taxon>Flavobacteriales</taxon>
        <taxon>Flavobacteriaceae</taxon>
        <taxon>Maribacter</taxon>
    </lineage>
</organism>
<protein>
    <submittedName>
        <fullName evidence="1">Pyridoxamine 5'-phosphate oxidase family protein</fullName>
    </submittedName>
</protein>
<gene>
    <name evidence="1" type="ORF">ACFQZJ_07600</name>
</gene>
<dbReference type="PANTHER" id="PTHR34071:SF2">
    <property type="entry name" value="FLAVIN-NUCLEOTIDE-BINDING PROTEIN"/>
    <property type="match status" value="1"/>
</dbReference>
<proteinExistence type="predicted"/>
<dbReference type="PANTHER" id="PTHR34071">
    <property type="entry name" value="5-NITROIMIDAZOLE ANTIBIOTICS RESISTANCE PROTEIN, NIMA-FAMILY-RELATED PROTEIN-RELATED"/>
    <property type="match status" value="1"/>
</dbReference>
<comment type="caution">
    <text evidence="1">The sequence shown here is derived from an EMBL/GenBank/DDBJ whole genome shotgun (WGS) entry which is preliminary data.</text>
</comment>
<accession>A0ABW3B2T0</accession>
<dbReference type="Proteomes" id="UP001597012">
    <property type="component" value="Unassembled WGS sequence"/>
</dbReference>
<name>A0ABW3B2T0_9FLAO</name>
<dbReference type="EMBL" id="JBHTHY010000005">
    <property type="protein sequence ID" value="MFD0797319.1"/>
    <property type="molecule type" value="Genomic_DNA"/>
</dbReference>
<dbReference type="Pfam" id="PF12900">
    <property type="entry name" value="Pyridox_ox_2"/>
    <property type="match status" value="1"/>
</dbReference>
<dbReference type="InterPro" id="IPR012349">
    <property type="entry name" value="Split_barrel_FMN-bd"/>
</dbReference>
<reference evidence="2" key="1">
    <citation type="journal article" date="2019" name="Int. J. Syst. Evol. Microbiol.">
        <title>The Global Catalogue of Microorganisms (GCM) 10K type strain sequencing project: providing services to taxonomists for standard genome sequencing and annotation.</title>
        <authorList>
            <consortium name="The Broad Institute Genomics Platform"/>
            <consortium name="The Broad Institute Genome Sequencing Center for Infectious Disease"/>
            <person name="Wu L."/>
            <person name="Ma J."/>
        </authorList>
    </citation>
    <scope>NUCLEOTIDE SEQUENCE [LARGE SCALE GENOMIC DNA]</scope>
    <source>
        <strain evidence="2">CCUG 61948</strain>
    </source>
</reference>
<keyword evidence="2" id="KW-1185">Reference proteome</keyword>
<evidence type="ECO:0000313" key="1">
    <source>
        <dbReference type="EMBL" id="MFD0797319.1"/>
    </source>
</evidence>
<evidence type="ECO:0000313" key="2">
    <source>
        <dbReference type="Proteomes" id="UP001597012"/>
    </source>
</evidence>
<dbReference type="SUPFAM" id="SSF50475">
    <property type="entry name" value="FMN-binding split barrel"/>
    <property type="match status" value="1"/>
</dbReference>
<dbReference type="Gene3D" id="2.30.110.10">
    <property type="entry name" value="Electron Transport, Fmn-binding Protein, Chain A"/>
    <property type="match status" value="1"/>
</dbReference>
<dbReference type="InterPro" id="IPR024747">
    <property type="entry name" value="Pyridox_Oxase-rel"/>
</dbReference>
<sequence>MLGDLTTGQIEHLLQSEIVGRLGCHADDQTYIVPITYAYDGEFIYGHTREGRKIDMMRKNPKVCFLIDAITDMGNWRSVIAWGTFEELKSITDRETGMRILMDRTLPFLTGETTLAHAMRDTHIKDVAGLKGTVYRIRLTKKTGRFEKR</sequence>